<keyword evidence="1" id="KW-0444">Lipid biosynthesis</keyword>
<dbReference type="GO" id="GO:0008770">
    <property type="term" value="F:[acyl-carrier-protein] phosphodiesterase activity"/>
    <property type="evidence" value="ECO:0007669"/>
    <property type="project" value="InterPro"/>
</dbReference>
<proteinExistence type="predicted"/>
<dbReference type="InterPro" id="IPR007431">
    <property type="entry name" value="ACP_PD"/>
</dbReference>
<accession>A0A3R5XV24</accession>
<evidence type="ECO:0000313" key="5">
    <source>
        <dbReference type="Proteomes" id="UP000287701"/>
    </source>
</evidence>
<dbReference type="PANTHER" id="PTHR38764">
    <property type="entry name" value="ACYL CARRIER PROTEIN PHOSPHODIESTERASE"/>
    <property type="match status" value="1"/>
</dbReference>
<keyword evidence="3" id="KW-0443">Lipid metabolism</keyword>
<sequence>MNLVAHQLLSFNIPEIQVGNHLGEVVKGRDFSQYPPLIQKGIQLHRHIDSFTDSHPIVRRSCARLHNDYGKYAPIIVDIFYDYFLIKNWRKFCKKDFNTFRKECYKILLAYKKLYPNSLRKTTELMAKRDWFYQYSIMEGIELTLNKLGQHTRFQNNMHMAVKALYVEEALFNEDFLAFYPELEASSREFLLALD</sequence>
<organism evidence="4 5">
    <name type="scientific">Ornithobacterium rhinotracheale</name>
    <dbReference type="NCBI Taxonomy" id="28251"/>
    <lineage>
        <taxon>Bacteria</taxon>
        <taxon>Pseudomonadati</taxon>
        <taxon>Bacteroidota</taxon>
        <taxon>Flavobacteriia</taxon>
        <taxon>Flavobacteriales</taxon>
        <taxon>Weeksellaceae</taxon>
        <taxon>Ornithobacterium</taxon>
    </lineage>
</organism>
<dbReference type="Pfam" id="PF04336">
    <property type="entry name" value="ACP_PD"/>
    <property type="match status" value="1"/>
</dbReference>
<dbReference type="EMBL" id="CP035107">
    <property type="protein sequence ID" value="QAR31263.1"/>
    <property type="molecule type" value="Genomic_DNA"/>
</dbReference>
<dbReference type="AlphaFoldDB" id="A0A3R5XV24"/>
<evidence type="ECO:0000313" key="4">
    <source>
        <dbReference type="EMBL" id="QAR31263.1"/>
    </source>
</evidence>
<dbReference type="OrthoDB" id="8442777at2"/>
<dbReference type="RefSeq" id="WP_128501699.1">
    <property type="nucleotide sequence ID" value="NZ_CP035107.1"/>
</dbReference>
<reference evidence="4 5" key="1">
    <citation type="submission" date="2019-01" db="EMBL/GenBank/DDBJ databases">
        <title>Whole Genome of Ornithobacterium rhinotracheale FARPER-174b.</title>
        <authorList>
            <person name="Tataje-Lavanda L.A."/>
            <person name="Montalvan A."/>
            <person name="Montesinos R."/>
            <person name="Zimic M."/>
            <person name="Fernandez-Sanchez M."/>
            <person name="Fernandez-Diaz M."/>
        </authorList>
    </citation>
    <scope>NUCLEOTIDE SEQUENCE [LARGE SCALE GENOMIC DNA]</scope>
    <source>
        <strain evidence="4 5">FARPER-174b</strain>
    </source>
</reference>
<dbReference type="Proteomes" id="UP000287701">
    <property type="component" value="Chromosome"/>
</dbReference>
<dbReference type="PANTHER" id="PTHR38764:SF1">
    <property type="entry name" value="ACYL CARRIER PROTEIN PHOSPHODIESTERASE"/>
    <property type="match status" value="1"/>
</dbReference>
<protein>
    <submittedName>
        <fullName evidence="4">DUF479 domain-containing protein</fullName>
    </submittedName>
</protein>
<keyword evidence="2" id="KW-0378">Hydrolase</keyword>
<evidence type="ECO:0000256" key="1">
    <source>
        <dbReference type="ARBA" id="ARBA00022516"/>
    </source>
</evidence>
<name>A0A3R5XV24_ORNRH</name>
<evidence type="ECO:0000256" key="2">
    <source>
        <dbReference type="ARBA" id="ARBA00022801"/>
    </source>
</evidence>
<gene>
    <name evidence="4" type="ORF">EQP59_07895</name>
</gene>
<dbReference type="GO" id="GO:0006633">
    <property type="term" value="P:fatty acid biosynthetic process"/>
    <property type="evidence" value="ECO:0007669"/>
    <property type="project" value="InterPro"/>
</dbReference>
<evidence type="ECO:0000256" key="3">
    <source>
        <dbReference type="ARBA" id="ARBA00023098"/>
    </source>
</evidence>